<dbReference type="GO" id="GO:0051301">
    <property type="term" value="P:cell division"/>
    <property type="evidence" value="ECO:0007669"/>
    <property type="project" value="InterPro"/>
</dbReference>
<dbReference type="AlphaFoldDB" id="A0A4V0HAI0"/>
<comment type="subcellular location">
    <subcellularLocation>
        <location evidence="1">Membrane</location>
        <topology evidence="1">Multi-pass membrane protein</topology>
    </subcellularLocation>
</comment>
<keyword evidence="6" id="KW-0573">Peptidoglycan synthesis</keyword>
<evidence type="ECO:0000256" key="7">
    <source>
        <dbReference type="ARBA" id="ARBA00022989"/>
    </source>
</evidence>
<feature type="transmembrane region" description="Helical" evidence="17">
    <location>
        <begin position="191"/>
        <end position="222"/>
    </location>
</feature>
<evidence type="ECO:0000256" key="3">
    <source>
        <dbReference type="ARBA" id="ARBA00022679"/>
    </source>
</evidence>
<proteinExistence type="inferred from homology"/>
<evidence type="ECO:0000256" key="6">
    <source>
        <dbReference type="ARBA" id="ARBA00022984"/>
    </source>
</evidence>
<evidence type="ECO:0000256" key="17">
    <source>
        <dbReference type="SAM" id="Phobius"/>
    </source>
</evidence>
<name>A0A4V0HAI0_STRPO</name>
<evidence type="ECO:0000256" key="1">
    <source>
        <dbReference type="ARBA" id="ARBA00004141"/>
    </source>
</evidence>
<organism evidence="18 19">
    <name type="scientific">Streptococcus porcinus</name>
    <dbReference type="NCBI Taxonomy" id="1340"/>
    <lineage>
        <taxon>Bacteria</taxon>
        <taxon>Bacillati</taxon>
        <taxon>Bacillota</taxon>
        <taxon>Bacilli</taxon>
        <taxon>Lactobacillales</taxon>
        <taxon>Streptococcaceae</taxon>
        <taxon>Streptococcus</taxon>
    </lineage>
</organism>
<evidence type="ECO:0000256" key="16">
    <source>
        <dbReference type="ARBA" id="ARBA00049966"/>
    </source>
</evidence>
<evidence type="ECO:0000256" key="13">
    <source>
        <dbReference type="ARBA" id="ARBA00041418"/>
    </source>
</evidence>
<dbReference type="Pfam" id="PF01098">
    <property type="entry name" value="FTSW_RODA_SPOVE"/>
    <property type="match status" value="1"/>
</dbReference>
<feature type="transmembrane region" description="Helical" evidence="17">
    <location>
        <begin position="104"/>
        <end position="122"/>
    </location>
</feature>
<evidence type="ECO:0000256" key="10">
    <source>
        <dbReference type="ARBA" id="ARBA00033270"/>
    </source>
</evidence>
<dbReference type="EC" id="2.4.99.28" evidence="14"/>
<keyword evidence="3" id="KW-0808">Transferase</keyword>
<comment type="function">
    <text evidence="16">Peptidoglycan polymerase that is essential for cell division.</text>
</comment>
<comment type="similarity">
    <text evidence="11">Belongs to the SEDS family. FtsW subfamily.</text>
</comment>
<accession>A0A4V0HAI0</accession>
<evidence type="ECO:0000313" key="18">
    <source>
        <dbReference type="EMBL" id="VTT44787.1"/>
    </source>
</evidence>
<protein>
    <recommendedName>
        <fullName evidence="12">Probable peptidoglycan glycosyltransferase FtsW</fullName>
        <ecNumber evidence="14">2.4.99.28</ecNumber>
    </recommendedName>
    <alternativeName>
        <fullName evidence="13">Cell division protein FtsW</fullName>
    </alternativeName>
    <alternativeName>
        <fullName evidence="10">Cell wall polymerase</fullName>
    </alternativeName>
    <alternativeName>
        <fullName evidence="9">Peptidoglycan polymerase</fullName>
    </alternativeName>
</protein>
<dbReference type="GO" id="GO:0032153">
    <property type="term" value="C:cell division site"/>
    <property type="evidence" value="ECO:0007669"/>
    <property type="project" value="TreeGrafter"/>
</dbReference>
<keyword evidence="7 17" id="KW-1133">Transmembrane helix</keyword>
<evidence type="ECO:0000256" key="9">
    <source>
        <dbReference type="ARBA" id="ARBA00032370"/>
    </source>
</evidence>
<feature type="transmembrane region" description="Helical" evidence="17">
    <location>
        <begin position="361"/>
        <end position="386"/>
    </location>
</feature>
<feature type="transmembrane region" description="Helical" evidence="17">
    <location>
        <begin position="74"/>
        <end position="92"/>
    </location>
</feature>
<dbReference type="GO" id="GO:0008955">
    <property type="term" value="F:peptidoglycan glycosyltransferase activity"/>
    <property type="evidence" value="ECO:0007669"/>
    <property type="project" value="UniProtKB-EC"/>
</dbReference>
<dbReference type="Proteomes" id="UP000306241">
    <property type="component" value="Chromosome"/>
</dbReference>
<sequence>MLTFPFFFFLIGKDGIMLKDYLRIGETMKIDKRHLLNYSILLPYLILSVIGLIMVYSTTSATLIQYHANPFKAVLSQGVFWIISLIAIAFIYKLKLNFLNNHNLLTLVMLFEAFLLLIARFFTQEVNGAHGWIILGPISFQPAEYLKIIMVWYLAHTFSKKQEEIARYDYQALTKRRWWPRQSSDLKDWRVYSLFLVLLVAAQPDLGNAAIIVLTGILMFTISGIGYRWFSGILTLITVLSVTFLGSIKVIGVERVSKIPIFGYVAKRFSAYFNPFKDLTDSGHQLAHSYYAMSNGGWFGVGLGNSIEKRGYLPEAQTDFVFSIVIEELGLIGAGLILALVFFLILRILNVGIKAKKPFNAMMALGVGGMILMQVFVNIGGVSGIIPSTGVTFPFLSQGGNSLLVLSVAIGFVLNIDANEKREEILKEAELSYRNTVNDEKGKVIDIRHFK</sequence>
<dbReference type="PANTHER" id="PTHR30474:SF2">
    <property type="entry name" value="PEPTIDOGLYCAN GLYCOSYLTRANSFERASE FTSW-RELATED"/>
    <property type="match status" value="1"/>
</dbReference>
<dbReference type="GO" id="GO:0009252">
    <property type="term" value="P:peptidoglycan biosynthetic process"/>
    <property type="evidence" value="ECO:0007669"/>
    <property type="project" value="UniProtKB-KW"/>
</dbReference>
<dbReference type="GO" id="GO:0008360">
    <property type="term" value="P:regulation of cell shape"/>
    <property type="evidence" value="ECO:0007669"/>
    <property type="project" value="UniProtKB-KW"/>
</dbReference>
<evidence type="ECO:0000256" key="8">
    <source>
        <dbReference type="ARBA" id="ARBA00023136"/>
    </source>
</evidence>
<feature type="transmembrane region" description="Helical" evidence="17">
    <location>
        <begin position="34"/>
        <end position="54"/>
    </location>
</feature>
<feature type="transmembrane region" description="Helical" evidence="17">
    <location>
        <begin position="398"/>
        <end position="416"/>
    </location>
</feature>
<feature type="transmembrane region" description="Helical" evidence="17">
    <location>
        <begin position="329"/>
        <end position="349"/>
    </location>
</feature>
<keyword evidence="4 17" id="KW-0812">Transmembrane</keyword>
<dbReference type="InterPro" id="IPR001182">
    <property type="entry name" value="FtsW/RodA"/>
</dbReference>
<comment type="catalytic activity">
    <reaction evidence="15">
        <text>[GlcNAc-(1-&gt;4)-Mur2Ac(oyl-L-Ala-gamma-D-Glu-L-Lys-D-Ala-D-Ala)](n)-di-trans,octa-cis-undecaprenyl diphosphate + beta-D-GlcNAc-(1-&gt;4)-Mur2Ac(oyl-L-Ala-gamma-D-Glu-L-Lys-D-Ala-D-Ala)-di-trans,octa-cis-undecaprenyl diphosphate = [GlcNAc-(1-&gt;4)-Mur2Ac(oyl-L-Ala-gamma-D-Glu-L-Lys-D-Ala-D-Ala)](n+1)-di-trans,octa-cis-undecaprenyl diphosphate + di-trans,octa-cis-undecaprenyl diphosphate + H(+)</text>
        <dbReference type="Rhea" id="RHEA:23708"/>
        <dbReference type="Rhea" id="RHEA-COMP:9602"/>
        <dbReference type="Rhea" id="RHEA-COMP:9603"/>
        <dbReference type="ChEBI" id="CHEBI:15378"/>
        <dbReference type="ChEBI" id="CHEBI:58405"/>
        <dbReference type="ChEBI" id="CHEBI:60033"/>
        <dbReference type="ChEBI" id="CHEBI:78435"/>
        <dbReference type="EC" id="2.4.99.28"/>
    </reaction>
</comment>
<evidence type="ECO:0000256" key="12">
    <source>
        <dbReference type="ARBA" id="ARBA00041185"/>
    </source>
</evidence>
<evidence type="ECO:0000256" key="2">
    <source>
        <dbReference type="ARBA" id="ARBA00022676"/>
    </source>
</evidence>
<evidence type="ECO:0000256" key="4">
    <source>
        <dbReference type="ARBA" id="ARBA00022692"/>
    </source>
</evidence>
<dbReference type="EMBL" id="LR594052">
    <property type="protein sequence ID" value="VTT44787.1"/>
    <property type="molecule type" value="Genomic_DNA"/>
</dbReference>
<keyword evidence="8 17" id="KW-0472">Membrane</keyword>
<feature type="transmembrane region" description="Helical" evidence="17">
    <location>
        <begin position="229"/>
        <end position="248"/>
    </location>
</feature>
<evidence type="ECO:0000313" key="19">
    <source>
        <dbReference type="Proteomes" id="UP000306241"/>
    </source>
</evidence>
<dbReference type="GO" id="GO:0005886">
    <property type="term" value="C:plasma membrane"/>
    <property type="evidence" value="ECO:0007669"/>
    <property type="project" value="TreeGrafter"/>
</dbReference>
<evidence type="ECO:0000256" key="11">
    <source>
        <dbReference type="ARBA" id="ARBA00038053"/>
    </source>
</evidence>
<reference evidence="18 19" key="1">
    <citation type="submission" date="2019-05" db="EMBL/GenBank/DDBJ databases">
        <authorList>
            <consortium name="Pathogen Informatics"/>
        </authorList>
    </citation>
    <scope>NUCLEOTIDE SEQUENCE [LARGE SCALE GENOMIC DNA]</scope>
    <source>
        <strain evidence="18 19">NCTC10924</strain>
    </source>
</reference>
<keyword evidence="2" id="KW-0328">Glycosyltransferase</keyword>
<dbReference type="GO" id="GO:0015648">
    <property type="term" value="F:lipid-linked peptidoglycan transporter activity"/>
    <property type="evidence" value="ECO:0007669"/>
    <property type="project" value="TreeGrafter"/>
</dbReference>
<dbReference type="PANTHER" id="PTHR30474">
    <property type="entry name" value="CELL CYCLE PROTEIN"/>
    <property type="match status" value="1"/>
</dbReference>
<evidence type="ECO:0000256" key="14">
    <source>
        <dbReference type="ARBA" id="ARBA00044770"/>
    </source>
</evidence>
<evidence type="ECO:0000256" key="5">
    <source>
        <dbReference type="ARBA" id="ARBA00022960"/>
    </source>
</evidence>
<evidence type="ECO:0000256" key="15">
    <source>
        <dbReference type="ARBA" id="ARBA00049902"/>
    </source>
</evidence>
<keyword evidence="5" id="KW-0133">Cell shape</keyword>
<gene>
    <name evidence="18" type="primary">ftsW</name>
    <name evidence="18" type="ORF">NCTC10924_01240</name>
</gene>